<dbReference type="RefSeq" id="WP_380863669.1">
    <property type="nucleotide sequence ID" value="NZ_JBHSKM010000044.1"/>
</dbReference>
<evidence type="ECO:0000313" key="2">
    <source>
        <dbReference type="Proteomes" id="UP001596263"/>
    </source>
</evidence>
<dbReference type="Proteomes" id="UP001596263">
    <property type="component" value="Unassembled WGS sequence"/>
</dbReference>
<gene>
    <name evidence="1" type="ORF">ACFPQ9_38265</name>
</gene>
<organism evidence="1 2">
    <name type="scientific">Streptomyces coerulescens</name>
    <dbReference type="NCBI Taxonomy" id="29304"/>
    <lineage>
        <taxon>Bacteria</taxon>
        <taxon>Bacillati</taxon>
        <taxon>Actinomycetota</taxon>
        <taxon>Actinomycetes</taxon>
        <taxon>Kitasatosporales</taxon>
        <taxon>Streptomycetaceae</taxon>
        <taxon>Streptomyces</taxon>
    </lineage>
</organism>
<dbReference type="EMBL" id="JBHSKM010000044">
    <property type="protein sequence ID" value="MFC5219687.1"/>
    <property type="molecule type" value="Genomic_DNA"/>
</dbReference>
<proteinExistence type="predicted"/>
<keyword evidence="2" id="KW-1185">Reference proteome</keyword>
<name>A0ABW0CX22_STRCD</name>
<evidence type="ECO:0000313" key="1">
    <source>
        <dbReference type="EMBL" id="MFC5219687.1"/>
    </source>
</evidence>
<accession>A0ABW0CX22</accession>
<sequence>MTDLLPGVPGDVVLTQQADGYAVIPVPTPLTRLNFFDGRVLRGDDLTVEQNAQRSLSFALGRAGGPGVAHGLDVELSGERLTLSPGLAVDPEGRLLLLPSPVTATVDDVLDATRGATSGAEPASSGAASFAPCETLSPAPVAEVAAGSTLYLLTASRGEGLCGHAEVYGAPCEQACGTTTGRPYRIDGVLLRLRPLRLDSPLPGSASVLLDDRHLRSRVAAAYFADERTAAGPRMSAALLASGTWCRGAPGATGSEVPLAVLARSGGTTLFADAWTVRRELLDTPARGFGDSRMSMRARNVFAAQIAQFQCQLAGLLGAGLPKSPADRLLVDAGVVELPPAGYLPVDPAGDLIQQVGSLLGPGVDLRFVRVPADHVPHEVEEVQHRNRISLLAGIDDPSARPELDVLVPDGRDSGAPIGIGRGARVHAHWLAREGELEFRGVGRWAARTSGFALTAAGFCAVSTESDGVEFVSSMASGRPDLPSRTDKKLWISTLRRIADEAGRFAAEAAGQHRLYAAAEFAAQEAKPIVVRGRLSCDRDLWELPRGESAFVAGQLDLFAPYRIGPDDEPSNGPAAAMFEILGRVEAYRGTSDSGTTTRRFRVRFQLSVDQGDGRGPTPMSVTDLDAAVALVEQPGERLFTIRPNVGIIGTHASKAARDGVMLRLKDDGTVILSLPDDRLRATLTADRDALGPNSPHRVLGEQSLGVLRGAHTADGEFYDGARADLFGSARDEYGAAVIIATHDWVAFRRRRVDRPSSAQPPTRSVVVWVAAANDPRTAASWAARLRRGSADELPWQRVRSVLFELDTAKLRSDPEELRRGYAATQAPPLVHAVGLGGLGPLPAGRDRALAIAAALRPTADLDPRADVFHVPALPAGLLEPDSDGSVLLIACHPAPTKAGLIQVVGLDGDYDSAALEAALQHRDLRLVDEKAEVLGTLVTQADGHLDQQSYDTALAATNRAVTSRGVLRSTPVLWIDPEWEESAPEAARLITPAAKKFVSDVRGHYGPQLALGDDRVIGVAVASQTRQALLIVHHRAELG</sequence>
<comment type="caution">
    <text evidence="1">The sequence shown here is derived from an EMBL/GenBank/DDBJ whole genome shotgun (WGS) entry which is preliminary data.</text>
</comment>
<protein>
    <submittedName>
        <fullName evidence="1">Uncharacterized protein</fullName>
    </submittedName>
</protein>
<reference evidence="2" key="1">
    <citation type="journal article" date="2019" name="Int. J. Syst. Evol. Microbiol.">
        <title>The Global Catalogue of Microorganisms (GCM) 10K type strain sequencing project: providing services to taxonomists for standard genome sequencing and annotation.</title>
        <authorList>
            <consortium name="The Broad Institute Genomics Platform"/>
            <consortium name="The Broad Institute Genome Sequencing Center for Infectious Disease"/>
            <person name="Wu L."/>
            <person name="Ma J."/>
        </authorList>
    </citation>
    <scope>NUCLEOTIDE SEQUENCE [LARGE SCALE GENOMIC DNA]</scope>
    <source>
        <strain evidence="2">KCTC 42586</strain>
    </source>
</reference>